<reference evidence="1 2" key="1">
    <citation type="submission" date="2011-08" db="EMBL/GenBank/DDBJ databases">
        <authorList>
            <person name="Liu Z.J."/>
            <person name="Shi F.L."/>
            <person name="Lu J.Q."/>
            <person name="Li M."/>
            <person name="Wang Z.L."/>
        </authorList>
    </citation>
    <scope>NUCLEOTIDE SEQUENCE [LARGE SCALE GENOMIC DNA]</scope>
    <source>
        <strain evidence="1 2">USNM 41457</strain>
    </source>
</reference>
<sequence length="153" mass="17572">MILFLSLVFAYKSHRMKLCDSEPPRYIKVPSTSPFAANQTFKDAFIDFNVNQSYKYKKSFFFLNLPKFTICSSPDAKSIFYTDANTENCNNFILVPLNYEGCYKITFGDNMCLAMRQKDSQLTAEVCQKGKKSNNSSLNLQKKPVIQAPNQHF</sequence>
<evidence type="ECO:0000313" key="2">
    <source>
        <dbReference type="Proteomes" id="UP000003163"/>
    </source>
</evidence>
<protein>
    <submittedName>
        <fullName evidence="1">Uncharacterized protein</fullName>
    </submittedName>
</protein>
<reference evidence="2" key="2">
    <citation type="submission" date="2015-07" db="EMBL/GenBank/DDBJ databases">
        <title>Contrasting host-pathogen interactions and genome evolution in two generalist and specialist microsporidian pathogens of mosquitoes.</title>
        <authorList>
            <consortium name="The Broad Institute Genomics Platform"/>
            <consortium name="The Broad Institute Genome Sequencing Center for Infectious Disease"/>
            <person name="Cuomo C.A."/>
            <person name="Sanscrainte N.D."/>
            <person name="Goldberg J.M."/>
            <person name="Heiman D."/>
            <person name="Young S."/>
            <person name="Zeng Q."/>
            <person name="Becnel J.J."/>
            <person name="Birren B.W."/>
        </authorList>
    </citation>
    <scope>NUCLEOTIDE SEQUENCE [LARGE SCALE GENOMIC DNA]</scope>
    <source>
        <strain evidence="2">USNM 41457</strain>
    </source>
</reference>
<evidence type="ECO:0000313" key="1">
    <source>
        <dbReference type="EMBL" id="EJW03502.1"/>
    </source>
</evidence>
<dbReference type="EMBL" id="AFBI03000036">
    <property type="protein sequence ID" value="EJW03502.1"/>
    <property type="molecule type" value="Genomic_DNA"/>
</dbReference>
<gene>
    <name evidence="1" type="ORF">EDEG_02158</name>
</gene>
<comment type="caution">
    <text evidence="1">The sequence shown here is derived from an EMBL/GenBank/DDBJ whole genome shotgun (WGS) entry which is preliminary data.</text>
</comment>
<name>J9DQ82_EDHAE</name>
<dbReference type="Proteomes" id="UP000003163">
    <property type="component" value="Unassembled WGS sequence"/>
</dbReference>
<dbReference type="VEuPathDB" id="MicrosporidiaDB:EDEG_02158"/>
<accession>J9DQ82</accession>
<keyword evidence="2" id="KW-1185">Reference proteome</keyword>
<dbReference type="HOGENOM" id="CLU_1713219_0_0_1"/>
<proteinExistence type="predicted"/>
<dbReference type="InParanoid" id="J9DQ82"/>
<dbReference type="AlphaFoldDB" id="J9DQ82"/>
<organism evidence="1 2">
    <name type="scientific">Edhazardia aedis (strain USNM 41457)</name>
    <name type="common">Microsporidian parasite</name>
    <dbReference type="NCBI Taxonomy" id="1003232"/>
    <lineage>
        <taxon>Eukaryota</taxon>
        <taxon>Fungi</taxon>
        <taxon>Fungi incertae sedis</taxon>
        <taxon>Microsporidia</taxon>
        <taxon>Edhazardia</taxon>
    </lineage>
</organism>